<dbReference type="AlphaFoldDB" id="A0A0F9RTH7"/>
<organism evidence="3">
    <name type="scientific">marine sediment metagenome</name>
    <dbReference type="NCBI Taxonomy" id="412755"/>
    <lineage>
        <taxon>unclassified sequences</taxon>
        <taxon>metagenomes</taxon>
        <taxon>ecological metagenomes</taxon>
    </lineage>
</organism>
<dbReference type="InterPro" id="IPR036596">
    <property type="entry name" value="Cyt-C_aa3_sf"/>
</dbReference>
<feature type="domain" description="Cytochrome c oxidase subunit IV bacterial aa3 type" evidence="2">
    <location>
        <begin position="4"/>
        <end position="42"/>
    </location>
</feature>
<proteinExistence type="predicted"/>
<dbReference type="EMBL" id="LAZR01000779">
    <property type="protein sequence ID" value="KKN58049.1"/>
    <property type="molecule type" value="Genomic_DNA"/>
</dbReference>
<accession>A0A0F9RTH7</accession>
<gene>
    <name evidence="3" type="ORF">LCGC14_0556180</name>
</gene>
<protein>
    <recommendedName>
        <fullName evidence="2">Cytochrome c oxidase subunit IV bacterial aa3 type domain-containing protein</fullName>
    </recommendedName>
</protein>
<evidence type="ECO:0000313" key="3">
    <source>
        <dbReference type="EMBL" id="KKN58049.1"/>
    </source>
</evidence>
<sequence>MAKHEHGTMDVTTQEKTFDRFMNFVKWTTIAIIAILVFMAIFAR</sequence>
<keyword evidence="1" id="KW-0472">Membrane</keyword>
<dbReference type="SUPFAM" id="SSF81469">
    <property type="entry name" value="Bacterial aa3 type cytochrome c oxidase subunit IV"/>
    <property type="match status" value="1"/>
</dbReference>
<reference evidence="3" key="1">
    <citation type="journal article" date="2015" name="Nature">
        <title>Complex archaea that bridge the gap between prokaryotes and eukaryotes.</title>
        <authorList>
            <person name="Spang A."/>
            <person name="Saw J.H."/>
            <person name="Jorgensen S.L."/>
            <person name="Zaremba-Niedzwiedzka K."/>
            <person name="Martijn J."/>
            <person name="Lind A.E."/>
            <person name="van Eijk R."/>
            <person name="Schleper C."/>
            <person name="Guy L."/>
            <person name="Ettema T.J."/>
        </authorList>
    </citation>
    <scope>NUCLEOTIDE SEQUENCE</scope>
</reference>
<feature type="transmembrane region" description="Helical" evidence="1">
    <location>
        <begin position="24"/>
        <end position="43"/>
    </location>
</feature>
<keyword evidence="1" id="KW-0812">Transmembrane</keyword>
<dbReference type="InterPro" id="IPR012422">
    <property type="entry name" value="Cyt_c_oxidase_su4_bac-aa3"/>
</dbReference>
<comment type="caution">
    <text evidence="3">The sequence shown here is derived from an EMBL/GenBank/DDBJ whole genome shotgun (WGS) entry which is preliminary data.</text>
</comment>
<evidence type="ECO:0000259" key="2">
    <source>
        <dbReference type="Pfam" id="PF07835"/>
    </source>
</evidence>
<dbReference type="Pfam" id="PF07835">
    <property type="entry name" value="COX4_pro_2"/>
    <property type="match status" value="1"/>
</dbReference>
<keyword evidence="1" id="KW-1133">Transmembrane helix</keyword>
<dbReference type="Gene3D" id="1.20.5.160">
    <property type="entry name" value="Bacterial aa3 type cytochrome c oxidase subunit IV"/>
    <property type="match status" value="1"/>
</dbReference>
<evidence type="ECO:0000256" key="1">
    <source>
        <dbReference type="SAM" id="Phobius"/>
    </source>
</evidence>
<name>A0A0F9RTH7_9ZZZZ</name>